<dbReference type="PANTHER" id="PTHR43755">
    <property type="match status" value="1"/>
</dbReference>
<proteinExistence type="predicted"/>
<dbReference type="InterPro" id="IPR036188">
    <property type="entry name" value="FAD/NAD-bd_sf"/>
</dbReference>
<organism evidence="2">
    <name type="scientific">mine drainage metagenome</name>
    <dbReference type="NCBI Taxonomy" id="410659"/>
    <lineage>
        <taxon>unclassified sequences</taxon>
        <taxon>metagenomes</taxon>
        <taxon>ecological metagenomes</taxon>
    </lineage>
</organism>
<dbReference type="InterPro" id="IPR023753">
    <property type="entry name" value="FAD/NAD-binding_dom"/>
</dbReference>
<reference evidence="2" key="1">
    <citation type="submission" date="2013-08" db="EMBL/GenBank/DDBJ databases">
        <authorList>
            <person name="Mendez C."/>
            <person name="Richter M."/>
            <person name="Ferrer M."/>
            <person name="Sanchez J."/>
        </authorList>
    </citation>
    <scope>NUCLEOTIDE SEQUENCE</scope>
</reference>
<accession>T1CSJ7</accession>
<dbReference type="Pfam" id="PF07992">
    <property type="entry name" value="Pyr_redox_2"/>
    <property type="match status" value="1"/>
</dbReference>
<name>T1CSJ7_9ZZZZ</name>
<dbReference type="AlphaFoldDB" id="T1CSJ7"/>
<gene>
    <name evidence="2" type="ORF">B1B_04407</name>
</gene>
<dbReference type="SUPFAM" id="SSF51905">
    <property type="entry name" value="FAD/NAD(P)-binding domain"/>
    <property type="match status" value="2"/>
</dbReference>
<dbReference type="PANTHER" id="PTHR43755:SF1">
    <property type="entry name" value="FAD-DEPENDENT PYRIDINE NUCLEOTIDE-DISULPHIDE OXIDOREDUCTASE"/>
    <property type="match status" value="1"/>
</dbReference>
<evidence type="ECO:0000313" key="2">
    <source>
        <dbReference type="EMBL" id="EQD71524.1"/>
    </source>
</evidence>
<reference evidence="2" key="2">
    <citation type="journal article" date="2014" name="ISME J.">
        <title>Microbial stratification in low pH oxic and suboxic macroscopic growths along an acid mine drainage.</title>
        <authorList>
            <person name="Mendez-Garcia C."/>
            <person name="Mesa V."/>
            <person name="Sprenger R.R."/>
            <person name="Richter M."/>
            <person name="Diez M.S."/>
            <person name="Solano J."/>
            <person name="Bargiela R."/>
            <person name="Golyshina O.V."/>
            <person name="Manteca A."/>
            <person name="Ramos J.L."/>
            <person name="Gallego J.R."/>
            <person name="Llorente I."/>
            <person name="Martins Dos Santos V.A."/>
            <person name="Jensen O.N."/>
            <person name="Pelaez A.I."/>
            <person name="Sanchez J."/>
            <person name="Ferrer M."/>
        </authorList>
    </citation>
    <scope>NUCLEOTIDE SEQUENCE</scope>
</reference>
<dbReference type="PRINTS" id="PR00368">
    <property type="entry name" value="FADPNR"/>
</dbReference>
<sequence length="440" mass="46720">MDAAKTVVVLGGGVGGLVAASALRKHLPRAHRVVLVDREREHLYAPSLLWLMVGLREAASIQRPLARLQRKGIQVRLGEVEKIDPETRRVTVSGEILDADYLVVALGAELAAEAVPGLREAGHNFYTLAGAEGLRAALGSLRRGRVVVLTATPAYKCPAAPYEAALLIDAFYRKRGLRDAVAIEVFTAEPGPMAVAGPETSAEVKQLLEAKGIAYHPEHQVTSVDAAAKQIVFANGANAGFDLLAYVPPHRAPRVVRESALAGETGWIAVDRHTLETRFPRVFAIGDVVSIPLKLGKPLPKAGVFAHAEAEVVAKNIASLILGRDASERFDGHGACFIENGNGQAGYGGGDFYAEPKPIVKFRAPAPGAGISRRCCWKSHGFTSRHKGMNGMGMSGMGALATLRPVLDSADRRCGRGHRLVASWQNRFAAGNPAASLCPG</sequence>
<dbReference type="EMBL" id="AUZY01002756">
    <property type="protein sequence ID" value="EQD71524.1"/>
    <property type="molecule type" value="Genomic_DNA"/>
</dbReference>
<feature type="domain" description="FAD/NAD(P)-binding" evidence="1">
    <location>
        <begin position="6"/>
        <end position="297"/>
    </location>
</feature>
<comment type="caution">
    <text evidence="2">The sequence shown here is derived from an EMBL/GenBank/DDBJ whole genome shotgun (WGS) entry which is preliminary data.</text>
</comment>
<dbReference type="Gene3D" id="3.50.50.60">
    <property type="entry name" value="FAD/NAD(P)-binding domain"/>
    <property type="match status" value="2"/>
</dbReference>
<dbReference type="InterPro" id="IPR052541">
    <property type="entry name" value="SQRD"/>
</dbReference>
<protein>
    <submittedName>
        <fullName evidence="2">FAD-dependent pyridine nucleotide-disulfide oxidoreductase</fullName>
    </submittedName>
</protein>
<evidence type="ECO:0000259" key="1">
    <source>
        <dbReference type="Pfam" id="PF07992"/>
    </source>
</evidence>
<dbReference type="GO" id="GO:0016491">
    <property type="term" value="F:oxidoreductase activity"/>
    <property type="evidence" value="ECO:0007669"/>
    <property type="project" value="InterPro"/>
</dbReference>